<feature type="region of interest" description="Disordered" evidence="1">
    <location>
        <begin position="81"/>
        <end position="105"/>
    </location>
</feature>
<sequence length="227" mass="24868">MTKPACDSMSNHRRPDSFTHDEPEPRAAESNRLVRSGHRSGMDHEIPPPDPAPLAHGEREVGVTAQTVRLRQHPELLNRRSGGQRSAALTATRRHDCPTCTGTHTKTEAVNPRAASVVRLERPLALGHGQHSSKFGGASRRRWYVLLENLVSPPGRCDDATWPPGPARNRHPPQGDCLRVLIRACQVKLAHATSIRSQQRPGHSAAPVRSFGAFQRFGNGEDTPSSP</sequence>
<organism evidence="2 3">
    <name type="scientific">Rhodococcus triatomae</name>
    <dbReference type="NCBI Taxonomy" id="300028"/>
    <lineage>
        <taxon>Bacteria</taxon>
        <taxon>Bacillati</taxon>
        <taxon>Actinomycetota</taxon>
        <taxon>Actinomycetes</taxon>
        <taxon>Mycobacteriales</taxon>
        <taxon>Nocardiaceae</taxon>
        <taxon>Rhodococcus</taxon>
    </lineage>
</organism>
<accession>A0A1G8QZ75</accession>
<feature type="compositionally biased region" description="Basic and acidic residues" evidence="1">
    <location>
        <begin position="13"/>
        <end position="29"/>
    </location>
</feature>
<dbReference type="EMBL" id="FNDN01000016">
    <property type="protein sequence ID" value="SDJ09923.1"/>
    <property type="molecule type" value="Genomic_DNA"/>
</dbReference>
<proteinExistence type="predicted"/>
<dbReference type="AntiFam" id="ANF00108">
    <property type="entry name" value="Shadow ORF (opposite rnpA)"/>
</dbReference>
<name>A0A1G8QZ75_9NOCA</name>
<evidence type="ECO:0000256" key="1">
    <source>
        <dbReference type="SAM" id="MobiDB-lite"/>
    </source>
</evidence>
<evidence type="ECO:0000313" key="2">
    <source>
        <dbReference type="EMBL" id="SDJ09923.1"/>
    </source>
</evidence>
<dbReference type="Proteomes" id="UP000183263">
    <property type="component" value="Unassembled WGS sequence"/>
</dbReference>
<protein>
    <submittedName>
        <fullName evidence="2">Uncharacterized protein</fullName>
    </submittedName>
</protein>
<keyword evidence="3" id="KW-1185">Reference proteome</keyword>
<dbReference type="AlphaFoldDB" id="A0A1G8QZ75"/>
<reference evidence="2 3" key="1">
    <citation type="submission" date="2016-10" db="EMBL/GenBank/DDBJ databases">
        <authorList>
            <person name="de Groot N.N."/>
        </authorList>
    </citation>
    <scope>NUCLEOTIDE SEQUENCE [LARGE SCALE GENOMIC DNA]</scope>
    <source>
        <strain evidence="2 3">DSM 44892</strain>
    </source>
</reference>
<evidence type="ECO:0000313" key="3">
    <source>
        <dbReference type="Proteomes" id="UP000183263"/>
    </source>
</evidence>
<gene>
    <name evidence="2" type="ORF">SAMN05444695_11658</name>
</gene>
<feature type="region of interest" description="Disordered" evidence="1">
    <location>
        <begin position="1"/>
        <end position="56"/>
    </location>
</feature>